<protein>
    <submittedName>
        <fullName evidence="4">Uncharacterized protein</fullName>
    </submittedName>
</protein>
<evidence type="ECO:0000313" key="4">
    <source>
        <dbReference type="EnsemblMetazoa" id="AFUN009930-PA"/>
    </source>
</evidence>
<dbReference type="PANTHER" id="PTHR12236">
    <property type="entry name" value="STRUCTURAL CONTITUENT OF CUTICLE"/>
    <property type="match status" value="1"/>
</dbReference>
<feature type="compositionally biased region" description="Low complexity" evidence="2">
    <location>
        <begin position="105"/>
        <end position="124"/>
    </location>
</feature>
<name>A0A182RUH2_ANOFN</name>
<proteinExistence type="predicted"/>
<feature type="compositionally biased region" description="Basic and acidic residues" evidence="2">
    <location>
        <begin position="79"/>
        <end position="88"/>
    </location>
</feature>
<keyword evidence="3" id="KW-0732">Signal</keyword>
<feature type="chain" id="PRO_5021220113" evidence="3">
    <location>
        <begin position="26"/>
        <end position="138"/>
    </location>
</feature>
<sequence length="138" mass="15628">MNSLHIFSNMFKLFVLVACLVIVASTDDYDEYEHEDYYSHPTHKYGVKNPHTGEHKSQWEVRDEDVVKGAYTIQEADGTERVVDRSSEEILPTDTPSSVTDLEPTTTMSTNTTQMSRTTNGTKKSSTKKPSRKRTSCC</sequence>
<evidence type="ECO:0000256" key="1">
    <source>
        <dbReference type="ARBA" id="ARBA00022460"/>
    </source>
</evidence>
<keyword evidence="1" id="KW-0193">Cuticle</keyword>
<feature type="signal peptide" evidence="3">
    <location>
        <begin position="1"/>
        <end position="25"/>
    </location>
</feature>
<dbReference type="GO" id="GO:0005615">
    <property type="term" value="C:extracellular space"/>
    <property type="evidence" value="ECO:0007669"/>
    <property type="project" value="TreeGrafter"/>
</dbReference>
<reference evidence="4" key="1">
    <citation type="submission" date="2020-05" db="UniProtKB">
        <authorList>
            <consortium name="EnsemblMetazoa"/>
        </authorList>
    </citation>
    <scope>IDENTIFICATION</scope>
    <source>
        <strain evidence="4">FUMOZ</strain>
    </source>
</reference>
<feature type="region of interest" description="Disordered" evidence="2">
    <location>
        <begin position="79"/>
        <end position="138"/>
    </location>
</feature>
<dbReference type="VEuPathDB" id="VectorBase:AFUN2_007348"/>
<feature type="compositionally biased region" description="Polar residues" evidence="2">
    <location>
        <begin position="94"/>
        <end position="104"/>
    </location>
</feature>
<evidence type="ECO:0000256" key="3">
    <source>
        <dbReference type="SAM" id="SignalP"/>
    </source>
</evidence>
<dbReference type="EnsemblMetazoa" id="AFUN009930-RA">
    <property type="protein sequence ID" value="AFUN009930-PA"/>
    <property type="gene ID" value="AFUN009930"/>
</dbReference>
<feature type="compositionally biased region" description="Basic residues" evidence="2">
    <location>
        <begin position="125"/>
        <end position="138"/>
    </location>
</feature>
<organism evidence="4">
    <name type="scientific">Anopheles funestus</name>
    <name type="common">African malaria mosquito</name>
    <dbReference type="NCBI Taxonomy" id="62324"/>
    <lineage>
        <taxon>Eukaryota</taxon>
        <taxon>Metazoa</taxon>
        <taxon>Ecdysozoa</taxon>
        <taxon>Arthropoda</taxon>
        <taxon>Hexapoda</taxon>
        <taxon>Insecta</taxon>
        <taxon>Pterygota</taxon>
        <taxon>Neoptera</taxon>
        <taxon>Endopterygota</taxon>
        <taxon>Diptera</taxon>
        <taxon>Nematocera</taxon>
        <taxon>Culicoidea</taxon>
        <taxon>Culicidae</taxon>
        <taxon>Anophelinae</taxon>
        <taxon>Anopheles</taxon>
    </lineage>
</organism>
<dbReference type="VEuPathDB" id="VectorBase:AFUN009930"/>
<dbReference type="PANTHER" id="PTHR12236:SF76">
    <property type="entry name" value="ADULT-SPECIFIC CUTICULAR PROTEIN ACP-20-LIKE PROTEIN"/>
    <property type="match status" value="1"/>
</dbReference>
<dbReference type="STRING" id="62324.A0A182RUH2"/>
<evidence type="ECO:0000256" key="2">
    <source>
        <dbReference type="SAM" id="MobiDB-lite"/>
    </source>
</evidence>
<dbReference type="AlphaFoldDB" id="A0A182RUH2"/>
<accession>A0A182RUH2</accession>
<dbReference type="InterPro" id="IPR051217">
    <property type="entry name" value="Insect_Cuticle_Struc_Prot"/>
</dbReference>
<dbReference type="GO" id="GO:0042302">
    <property type="term" value="F:structural constituent of cuticle"/>
    <property type="evidence" value="ECO:0007669"/>
    <property type="project" value="UniProtKB-KW"/>
</dbReference>
<dbReference type="GO" id="GO:0031012">
    <property type="term" value="C:extracellular matrix"/>
    <property type="evidence" value="ECO:0007669"/>
    <property type="project" value="TreeGrafter"/>
</dbReference>